<dbReference type="PANTHER" id="PTHR43707">
    <property type="entry name" value="HISTIDYL-TRNA SYNTHETASE"/>
    <property type="match status" value="1"/>
</dbReference>
<dbReference type="EMBL" id="CP029288">
    <property type="protein sequence ID" value="AWR97244.1"/>
    <property type="molecule type" value="Genomic_DNA"/>
</dbReference>
<dbReference type="InterPro" id="IPR004517">
    <property type="entry name" value="HisZ"/>
</dbReference>
<dbReference type="Proteomes" id="UP000248410">
    <property type="component" value="Chromosome"/>
</dbReference>
<dbReference type="NCBIfam" id="TIGR00442">
    <property type="entry name" value="hisS"/>
    <property type="match status" value="1"/>
</dbReference>
<dbReference type="SUPFAM" id="SSF55681">
    <property type="entry name" value="Class II aaRS and biotin synthetases"/>
    <property type="match status" value="1"/>
</dbReference>
<feature type="domain" description="Aminoacyl-transfer RNA synthetases class-II family profile" evidence="12">
    <location>
        <begin position="8"/>
        <end position="341"/>
    </location>
</feature>
<dbReference type="RefSeq" id="WP_110380134.1">
    <property type="nucleotide sequence ID" value="NZ_CP029288.2"/>
</dbReference>
<dbReference type="PANTHER" id="PTHR43707:SF1">
    <property type="entry name" value="HISTIDINE--TRNA LIGASE, MITOCHONDRIAL-RELATED"/>
    <property type="match status" value="1"/>
</dbReference>
<name>A0A2U9IMT2_9CREN</name>
<dbReference type="InterPro" id="IPR036621">
    <property type="entry name" value="Anticodon-bd_dom_sf"/>
</dbReference>
<sequence length="427" mass="49565">MISFEPVRGMKDYFGEDAQKLEFIIDVFRKTVENAGYSEIITPILEDFRLFSLKGGEELRNTMYVFTDKGGRELALRPEFTPSVVRAFLNNFQHYPKPIRLYYVGTVYRYDEPQFGRYREFRQAGIEMLGENTLNSDVEVIHLLYSFYKNLNLNTISIKLNNIGIYRILFNYLKIPDEIQEHILHLIDKNQNSEALKIISLYNNNYTNIFHAMLEKKQWTEKELAEFYSDYLEKININTINLEYQRLFDIFDILKSINANVYLDLSFVRGLAYYTGIIFEVTSKSLPFSIAGGGRYDNLVELYGGPSTPAIGFAVGIERTLEALKSIDKKIESRKKIVVIPLDKSVIDYSIKITESIRSNNIECVFNTKDIPLSKLIPFYVEQGYNIAIIIGKKEKQSKNVTIRYLDSKAQESISEDSLVERLRQII</sequence>
<dbReference type="OrthoDB" id="8659at2157"/>
<dbReference type="GO" id="GO:0005737">
    <property type="term" value="C:cytoplasm"/>
    <property type="evidence" value="ECO:0007669"/>
    <property type="project" value="UniProtKB-SubCell"/>
</dbReference>
<reference evidence="13 14" key="1">
    <citation type="submission" date="2018-05" db="EMBL/GenBank/DDBJ databases">
        <title>Complete Genome Sequences of Extremely Thermoacidophilic, Metal-Mobilizing Type-Strain Members of the Archaeal Family Sulfolobaceae: Acidianus brierleyi DSM-1651T, Acidianus sulfidivorans DSM-18786T, Metallosphaera hakonensis DSM-7519T, and Metallosphaera prunae DSM-10039T.</title>
        <authorList>
            <person name="Counts J.A."/>
            <person name="Kelly R.M."/>
        </authorList>
    </citation>
    <scope>NUCLEOTIDE SEQUENCE [LARGE SCALE GENOMIC DNA]</scope>
    <source>
        <strain evidence="13 14">JP7</strain>
    </source>
</reference>
<evidence type="ECO:0000256" key="4">
    <source>
        <dbReference type="ARBA" id="ARBA00022598"/>
    </source>
</evidence>
<evidence type="ECO:0000256" key="10">
    <source>
        <dbReference type="HAMAP-Rule" id="MF_00127"/>
    </source>
</evidence>
<evidence type="ECO:0000256" key="9">
    <source>
        <dbReference type="ARBA" id="ARBA00047639"/>
    </source>
</evidence>
<dbReference type="Gene3D" id="3.40.50.800">
    <property type="entry name" value="Anticodon-binding domain"/>
    <property type="match status" value="1"/>
</dbReference>
<dbReference type="InterPro" id="IPR045864">
    <property type="entry name" value="aa-tRNA-synth_II/BPL/LPL"/>
</dbReference>
<dbReference type="GO" id="GO:0000105">
    <property type="term" value="P:L-histidine biosynthetic process"/>
    <property type="evidence" value="ECO:0007669"/>
    <property type="project" value="InterPro"/>
</dbReference>
<keyword evidence="3 10" id="KW-0963">Cytoplasm</keyword>
<evidence type="ECO:0000256" key="1">
    <source>
        <dbReference type="ARBA" id="ARBA00004496"/>
    </source>
</evidence>
<protein>
    <recommendedName>
        <fullName evidence="10">Histidine--tRNA ligase</fullName>
        <ecNumber evidence="10">6.1.1.21</ecNumber>
    </recommendedName>
    <alternativeName>
        <fullName evidence="10">Histidyl-tRNA synthetase</fullName>
        <shortName evidence="10">HisRS</shortName>
    </alternativeName>
</protein>
<evidence type="ECO:0000256" key="2">
    <source>
        <dbReference type="ARBA" id="ARBA00008226"/>
    </source>
</evidence>
<keyword evidence="6 10" id="KW-0067">ATP-binding</keyword>
<evidence type="ECO:0000256" key="6">
    <source>
        <dbReference type="ARBA" id="ARBA00022840"/>
    </source>
</evidence>
<evidence type="ECO:0000259" key="12">
    <source>
        <dbReference type="PROSITE" id="PS50862"/>
    </source>
</evidence>
<dbReference type="CDD" id="cd00773">
    <property type="entry name" value="HisRS-like_core"/>
    <property type="match status" value="1"/>
</dbReference>
<dbReference type="KEGG" id="asul:DFR86_06515"/>
<feature type="binding site" evidence="11">
    <location>
        <position position="269"/>
    </location>
    <ligand>
        <name>L-histidine</name>
        <dbReference type="ChEBI" id="CHEBI:57595"/>
    </ligand>
</feature>
<dbReference type="AlphaFoldDB" id="A0A2U9IMT2"/>
<dbReference type="InterPro" id="IPR004154">
    <property type="entry name" value="Anticodon-bd"/>
</dbReference>
<keyword evidence="14" id="KW-1185">Reference proteome</keyword>
<dbReference type="Pfam" id="PF03129">
    <property type="entry name" value="HGTP_anticodon"/>
    <property type="match status" value="1"/>
</dbReference>
<comment type="similarity">
    <text evidence="2 10">Belongs to the class-II aminoacyl-tRNA synthetase family.</text>
</comment>
<keyword evidence="7 10" id="KW-0648">Protein biosynthesis</keyword>
<feature type="binding site" evidence="11">
    <location>
        <position position="127"/>
    </location>
    <ligand>
        <name>L-histidine</name>
        <dbReference type="ChEBI" id="CHEBI:57595"/>
    </ligand>
</feature>
<accession>A0A2U9IMT2</accession>
<evidence type="ECO:0000313" key="13">
    <source>
        <dbReference type="EMBL" id="AWR97244.1"/>
    </source>
</evidence>
<feature type="binding site" evidence="11">
    <location>
        <position position="109"/>
    </location>
    <ligand>
        <name>L-histidine</name>
        <dbReference type="ChEBI" id="CHEBI:57595"/>
    </ligand>
</feature>
<dbReference type="Pfam" id="PF13393">
    <property type="entry name" value="tRNA-synt_His"/>
    <property type="match status" value="1"/>
</dbReference>
<dbReference type="SUPFAM" id="SSF52954">
    <property type="entry name" value="Class II aaRS ABD-related"/>
    <property type="match status" value="1"/>
</dbReference>
<comment type="subcellular location">
    <subcellularLocation>
        <location evidence="1 10">Cytoplasm</location>
    </subcellularLocation>
</comment>
<dbReference type="PIRSF" id="PIRSF001549">
    <property type="entry name" value="His-tRNA_synth"/>
    <property type="match status" value="1"/>
</dbReference>
<feature type="binding site" evidence="11">
    <location>
        <begin position="79"/>
        <end position="81"/>
    </location>
    <ligand>
        <name>L-histidine</name>
        <dbReference type="ChEBI" id="CHEBI:57595"/>
    </ligand>
</feature>
<dbReference type="EC" id="6.1.1.21" evidence="10"/>
<comment type="catalytic activity">
    <reaction evidence="9 10">
        <text>tRNA(His) + L-histidine + ATP = L-histidyl-tRNA(His) + AMP + diphosphate + H(+)</text>
        <dbReference type="Rhea" id="RHEA:17313"/>
        <dbReference type="Rhea" id="RHEA-COMP:9665"/>
        <dbReference type="Rhea" id="RHEA-COMP:9689"/>
        <dbReference type="ChEBI" id="CHEBI:15378"/>
        <dbReference type="ChEBI" id="CHEBI:30616"/>
        <dbReference type="ChEBI" id="CHEBI:33019"/>
        <dbReference type="ChEBI" id="CHEBI:57595"/>
        <dbReference type="ChEBI" id="CHEBI:78442"/>
        <dbReference type="ChEBI" id="CHEBI:78527"/>
        <dbReference type="ChEBI" id="CHEBI:456215"/>
        <dbReference type="EC" id="6.1.1.21"/>
    </reaction>
</comment>
<dbReference type="InterPro" id="IPR015807">
    <property type="entry name" value="His-tRNA-ligase"/>
</dbReference>
<dbReference type="HAMAP" id="MF_00125">
    <property type="entry name" value="HisZ"/>
    <property type="match status" value="1"/>
</dbReference>
<dbReference type="InterPro" id="IPR004516">
    <property type="entry name" value="HisRS/HisZ"/>
</dbReference>
<feature type="binding site" evidence="11">
    <location>
        <begin position="273"/>
        <end position="274"/>
    </location>
    <ligand>
        <name>L-histidine</name>
        <dbReference type="ChEBI" id="CHEBI:57595"/>
    </ligand>
</feature>
<keyword evidence="8 10" id="KW-0030">Aminoacyl-tRNA synthetase</keyword>
<evidence type="ECO:0000313" key="14">
    <source>
        <dbReference type="Proteomes" id="UP000248410"/>
    </source>
</evidence>
<feature type="binding site" evidence="11">
    <location>
        <position position="123"/>
    </location>
    <ligand>
        <name>L-histidine</name>
        <dbReference type="ChEBI" id="CHEBI:57595"/>
    </ligand>
</feature>
<dbReference type="GeneID" id="36837606"/>
<proteinExistence type="inferred from homology"/>
<dbReference type="GO" id="GO:0005524">
    <property type="term" value="F:ATP binding"/>
    <property type="evidence" value="ECO:0007669"/>
    <property type="project" value="UniProtKB-UniRule"/>
</dbReference>
<dbReference type="GO" id="GO:0004821">
    <property type="term" value="F:histidine-tRNA ligase activity"/>
    <property type="evidence" value="ECO:0007669"/>
    <property type="project" value="UniProtKB-UniRule"/>
</dbReference>
<evidence type="ECO:0000256" key="8">
    <source>
        <dbReference type="ARBA" id="ARBA00023146"/>
    </source>
</evidence>
<evidence type="ECO:0000256" key="7">
    <source>
        <dbReference type="ARBA" id="ARBA00022917"/>
    </source>
</evidence>
<gene>
    <name evidence="10" type="primary">hisS</name>
    <name evidence="13" type="ORF">DFR86_06515</name>
</gene>
<dbReference type="InterPro" id="IPR041715">
    <property type="entry name" value="HisRS-like_core"/>
</dbReference>
<dbReference type="HAMAP" id="MF_00127">
    <property type="entry name" value="His_tRNA_synth"/>
    <property type="match status" value="1"/>
</dbReference>
<keyword evidence="4 10" id="KW-0436">Ligase</keyword>
<evidence type="ECO:0000256" key="3">
    <source>
        <dbReference type="ARBA" id="ARBA00022490"/>
    </source>
</evidence>
<organism evidence="13 14">
    <name type="scientific">Acidianus sulfidivorans JP7</name>
    <dbReference type="NCBI Taxonomy" id="619593"/>
    <lineage>
        <taxon>Archaea</taxon>
        <taxon>Thermoproteota</taxon>
        <taxon>Thermoprotei</taxon>
        <taxon>Sulfolobales</taxon>
        <taxon>Sulfolobaceae</taxon>
        <taxon>Acidianus</taxon>
    </lineage>
</organism>
<evidence type="ECO:0000256" key="11">
    <source>
        <dbReference type="PIRSR" id="PIRSR001549-1"/>
    </source>
</evidence>
<evidence type="ECO:0000256" key="5">
    <source>
        <dbReference type="ARBA" id="ARBA00022741"/>
    </source>
</evidence>
<keyword evidence="5 10" id="KW-0547">Nucleotide-binding</keyword>
<dbReference type="Gene3D" id="3.30.930.10">
    <property type="entry name" value="Bira Bifunctional Protein, Domain 2"/>
    <property type="match status" value="1"/>
</dbReference>
<dbReference type="PROSITE" id="PS50862">
    <property type="entry name" value="AA_TRNA_LIGASE_II"/>
    <property type="match status" value="1"/>
</dbReference>
<dbReference type="InterPro" id="IPR006195">
    <property type="entry name" value="aa-tRNA-synth_II"/>
</dbReference>
<dbReference type="GO" id="GO:0006427">
    <property type="term" value="P:histidyl-tRNA aminoacylation"/>
    <property type="evidence" value="ECO:0007669"/>
    <property type="project" value="UniProtKB-UniRule"/>
</dbReference>